<dbReference type="HAMAP" id="MF_00201">
    <property type="entry name" value="RecO"/>
    <property type="match status" value="1"/>
</dbReference>
<proteinExistence type="inferred from homology"/>
<dbReference type="Gene3D" id="2.40.50.140">
    <property type="entry name" value="Nucleic acid-binding proteins"/>
    <property type="match status" value="1"/>
</dbReference>
<keyword evidence="3 7" id="KW-0227">DNA damage</keyword>
<accession>A0ABU0M2Z5</accession>
<evidence type="ECO:0000256" key="3">
    <source>
        <dbReference type="ARBA" id="ARBA00022763"/>
    </source>
</evidence>
<dbReference type="InterPro" id="IPR003717">
    <property type="entry name" value="RecO"/>
</dbReference>
<dbReference type="Proteomes" id="UP001223743">
    <property type="component" value="Unassembled WGS sequence"/>
</dbReference>
<reference evidence="9 10" key="1">
    <citation type="submission" date="2023-07" db="EMBL/GenBank/DDBJ databases">
        <title>Genomic Encyclopedia of Type Strains, Phase IV (KMG-IV): sequencing the most valuable type-strain genomes for metagenomic binning, comparative biology and taxonomic classification.</title>
        <authorList>
            <person name="Goeker M."/>
        </authorList>
    </citation>
    <scope>NUCLEOTIDE SEQUENCE [LARGE SCALE GENOMIC DNA]</scope>
    <source>
        <strain evidence="9 10">B1-1</strain>
    </source>
</reference>
<comment type="caution">
    <text evidence="9">The sequence shown here is derived from an EMBL/GenBank/DDBJ whole genome shotgun (WGS) entry which is preliminary data.</text>
</comment>
<evidence type="ECO:0000256" key="1">
    <source>
        <dbReference type="ARBA" id="ARBA00007452"/>
    </source>
</evidence>
<dbReference type="SUPFAM" id="SSF50249">
    <property type="entry name" value="Nucleic acid-binding proteins"/>
    <property type="match status" value="1"/>
</dbReference>
<sequence>MQWSDEGIVLGVRRLGEASVILELMTAERGRQLGVVRGGRSKRLAPVLQPGNRVVATWRARLDDQLGVFTVEPTSLRAGAIMDRPLALFALQVLVGHLRLLAERESHQGLHDAAEAAMAGFAAVIGPDPVDIGTFMARFELAFLEESGFGLDLSRCAVTGMTEGLVFVSPRSGRAVSAEGARGYEERLLALPGLLIGGRGANDAAAALDDAFRLTGHFLDRDVYAPRGLEEPAARREFVSRLRRALVDAPGDHLS</sequence>
<gene>
    <name evidence="7" type="primary">recO</name>
    <name evidence="9" type="ORF">QO015_000932</name>
</gene>
<keyword evidence="5 7" id="KW-0234">DNA repair</keyword>
<dbReference type="NCBIfam" id="TIGR00613">
    <property type="entry name" value="reco"/>
    <property type="match status" value="1"/>
</dbReference>
<dbReference type="InterPro" id="IPR022572">
    <property type="entry name" value="DNA_rep/recomb_RecO_N"/>
</dbReference>
<dbReference type="PANTHER" id="PTHR33991:SF1">
    <property type="entry name" value="DNA REPAIR PROTEIN RECO"/>
    <property type="match status" value="1"/>
</dbReference>
<evidence type="ECO:0000313" key="10">
    <source>
        <dbReference type="Proteomes" id="UP001223743"/>
    </source>
</evidence>
<name>A0ABU0M2Z5_9HYPH</name>
<dbReference type="EMBL" id="JAUSWJ010000001">
    <property type="protein sequence ID" value="MDQ0515319.1"/>
    <property type="molecule type" value="Genomic_DNA"/>
</dbReference>
<dbReference type="InterPro" id="IPR042242">
    <property type="entry name" value="RecO_C"/>
</dbReference>
<dbReference type="Pfam" id="PF02565">
    <property type="entry name" value="RecO_C"/>
    <property type="match status" value="1"/>
</dbReference>
<protein>
    <recommendedName>
        <fullName evidence="2 7">DNA repair protein RecO</fullName>
    </recommendedName>
    <alternativeName>
        <fullName evidence="6 7">Recombination protein O</fullName>
    </alternativeName>
</protein>
<keyword evidence="4 7" id="KW-0233">DNA recombination</keyword>
<dbReference type="Gene3D" id="1.20.1440.120">
    <property type="entry name" value="Recombination protein O, C-terminal domain"/>
    <property type="match status" value="1"/>
</dbReference>
<evidence type="ECO:0000313" key="9">
    <source>
        <dbReference type="EMBL" id="MDQ0515319.1"/>
    </source>
</evidence>
<evidence type="ECO:0000256" key="7">
    <source>
        <dbReference type="HAMAP-Rule" id="MF_00201"/>
    </source>
</evidence>
<evidence type="ECO:0000256" key="6">
    <source>
        <dbReference type="ARBA" id="ARBA00033409"/>
    </source>
</evidence>
<comment type="similarity">
    <text evidence="1 7">Belongs to the RecO family.</text>
</comment>
<dbReference type="SUPFAM" id="SSF57863">
    <property type="entry name" value="ArfGap/RecO-like zinc finger"/>
    <property type="match status" value="1"/>
</dbReference>
<organism evidence="9 10">
    <name type="scientific">Kaistia geumhonensis</name>
    <dbReference type="NCBI Taxonomy" id="410839"/>
    <lineage>
        <taxon>Bacteria</taxon>
        <taxon>Pseudomonadati</taxon>
        <taxon>Pseudomonadota</taxon>
        <taxon>Alphaproteobacteria</taxon>
        <taxon>Hyphomicrobiales</taxon>
        <taxon>Kaistiaceae</taxon>
        <taxon>Kaistia</taxon>
    </lineage>
</organism>
<feature type="domain" description="DNA replication/recombination mediator RecO N-terminal" evidence="8">
    <location>
        <begin position="1"/>
        <end position="71"/>
    </location>
</feature>
<dbReference type="InterPro" id="IPR012340">
    <property type="entry name" value="NA-bd_OB-fold"/>
</dbReference>
<keyword evidence="10" id="KW-1185">Reference proteome</keyword>
<comment type="function">
    <text evidence="7">Involved in DNA repair and RecF pathway recombination.</text>
</comment>
<evidence type="ECO:0000256" key="2">
    <source>
        <dbReference type="ARBA" id="ARBA00021310"/>
    </source>
</evidence>
<evidence type="ECO:0000259" key="8">
    <source>
        <dbReference type="Pfam" id="PF11967"/>
    </source>
</evidence>
<evidence type="ECO:0000256" key="5">
    <source>
        <dbReference type="ARBA" id="ARBA00023204"/>
    </source>
</evidence>
<evidence type="ECO:0000256" key="4">
    <source>
        <dbReference type="ARBA" id="ARBA00023172"/>
    </source>
</evidence>
<dbReference type="InterPro" id="IPR037278">
    <property type="entry name" value="ARFGAP/RecO"/>
</dbReference>
<dbReference type="PANTHER" id="PTHR33991">
    <property type="entry name" value="DNA REPAIR PROTEIN RECO"/>
    <property type="match status" value="1"/>
</dbReference>
<dbReference type="RefSeq" id="WP_266281138.1">
    <property type="nucleotide sequence ID" value="NZ_JAPKNF010000001.1"/>
</dbReference>
<dbReference type="Pfam" id="PF11967">
    <property type="entry name" value="RecO_N"/>
    <property type="match status" value="1"/>
</dbReference>